<evidence type="ECO:0000313" key="1">
    <source>
        <dbReference type="EMBL" id="UTQ80072.1"/>
    </source>
</evidence>
<dbReference type="Proteomes" id="UP001059605">
    <property type="component" value="Genome"/>
</dbReference>
<keyword evidence="2" id="KW-1185">Reference proteome</keyword>
<proteinExistence type="predicted"/>
<name>A0A9E7NPY1_9CAUD</name>
<protein>
    <submittedName>
        <fullName evidence="1">Uncharacterized protein</fullName>
    </submittedName>
</protein>
<gene>
    <name evidence="1" type="ORF">14Stepyanka_00003</name>
</gene>
<sequence>MSVETRTIWNAGTASIGGSWHIDSLRGLLDGVIYIDREAFNRREPKELTLIGSRGTKATKDTLDGATVGVVTVKLLDDVSTSTLVAYQVSSEDAVVDSEGLWQIDALYTESDPGEIDSYTKAEVDSKVSTINTNINKKANTADVYTKTAADAAFVAQEASPKVTKATAASSSAVTALAAGATLEQAVTKINEIITTLNIVRSTAGGAYGAANGVIDSLTTGKVMKA</sequence>
<dbReference type="EMBL" id="ON715521">
    <property type="protein sequence ID" value="UTQ80072.1"/>
    <property type="molecule type" value="Genomic_DNA"/>
</dbReference>
<reference evidence="1" key="1">
    <citation type="submission" date="2022-06" db="EMBL/GenBank/DDBJ databases">
        <title>Characterization of Erwinia amylovora bacteriophages.</title>
        <authorList>
            <person name="Besarab N.V."/>
            <person name="Letarov A.V."/>
            <person name="Babenko V.V."/>
            <person name="Kulikov E.E."/>
            <person name="Belalov I.S."/>
            <person name="Lagonenko A.L."/>
        </authorList>
    </citation>
    <scope>NUCLEOTIDE SEQUENCE</scope>
</reference>
<accession>A0A9E7NPY1</accession>
<organism evidence="1 2">
    <name type="scientific">Erwinia phage Stepyanka</name>
    <dbReference type="NCBI Taxonomy" id="2961688"/>
    <lineage>
        <taxon>Viruses</taxon>
        <taxon>Duplodnaviria</taxon>
        <taxon>Heunggongvirae</taxon>
        <taxon>Uroviricota</taxon>
        <taxon>Caudoviricetes</taxon>
        <taxon>Autographivirales</taxon>
        <taxon>Autotranscriptaviridae</taxon>
        <taxon>Studiervirinae</taxon>
        <taxon>Elunavirus</taxon>
        <taxon>Elunavirus stepyanka</taxon>
    </lineage>
</organism>
<evidence type="ECO:0000313" key="2">
    <source>
        <dbReference type="Proteomes" id="UP001059605"/>
    </source>
</evidence>